<name>A0AAD7VYS1_9TELE</name>
<protein>
    <submittedName>
        <fullName evidence="1">Uncharacterized protein</fullName>
    </submittedName>
</protein>
<dbReference type="EMBL" id="JAINUG010000928">
    <property type="protein sequence ID" value="KAJ8361699.1"/>
    <property type="molecule type" value="Genomic_DNA"/>
</dbReference>
<dbReference type="SUPFAM" id="SSF56219">
    <property type="entry name" value="DNase I-like"/>
    <property type="match status" value="1"/>
</dbReference>
<dbReference type="InterPro" id="IPR036691">
    <property type="entry name" value="Endo/exonu/phosph_ase_sf"/>
</dbReference>
<dbReference type="Proteomes" id="UP001221898">
    <property type="component" value="Unassembled WGS sequence"/>
</dbReference>
<comment type="caution">
    <text evidence="1">The sequence shown here is derived from an EMBL/GenBank/DDBJ whole genome shotgun (WGS) entry which is preliminary data.</text>
</comment>
<evidence type="ECO:0000313" key="1">
    <source>
        <dbReference type="EMBL" id="KAJ8361699.1"/>
    </source>
</evidence>
<dbReference type="Gene3D" id="3.60.10.10">
    <property type="entry name" value="Endonuclease/exonuclease/phosphatase"/>
    <property type="match status" value="1"/>
</dbReference>
<keyword evidence="2" id="KW-1185">Reference proteome</keyword>
<evidence type="ECO:0000313" key="2">
    <source>
        <dbReference type="Proteomes" id="UP001221898"/>
    </source>
</evidence>
<sequence>MWGEGARAGEGGVDYSARALEGVVGDFGLTDAFRTVHPGDAGYTWRNSRGFASRLDYIFVGGGICGMKCVLLPSWASDHDMLQVSLPTDGPKWGSGFWRLNTLLLEAEAFKAVFTSFYRSVRAMRPMYASVVEWWEAAKCRLAKFCRRFAAAARRRDRAGVAKVSADLSYLHGCFNRGEHVDWALYEG</sequence>
<dbReference type="AlphaFoldDB" id="A0AAD7VYS1"/>
<gene>
    <name evidence="1" type="ORF">AAFF_G00430900</name>
</gene>
<reference evidence="1" key="1">
    <citation type="journal article" date="2023" name="Science">
        <title>Genome structures resolve the early diversification of teleost fishes.</title>
        <authorList>
            <person name="Parey E."/>
            <person name="Louis A."/>
            <person name="Montfort J."/>
            <person name="Bouchez O."/>
            <person name="Roques C."/>
            <person name="Iampietro C."/>
            <person name="Lluch J."/>
            <person name="Castinel A."/>
            <person name="Donnadieu C."/>
            <person name="Desvignes T."/>
            <person name="Floi Bucao C."/>
            <person name="Jouanno E."/>
            <person name="Wen M."/>
            <person name="Mejri S."/>
            <person name="Dirks R."/>
            <person name="Jansen H."/>
            <person name="Henkel C."/>
            <person name="Chen W.J."/>
            <person name="Zahm M."/>
            <person name="Cabau C."/>
            <person name="Klopp C."/>
            <person name="Thompson A.W."/>
            <person name="Robinson-Rechavi M."/>
            <person name="Braasch I."/>
            <person name="Lecointre G."/>
            <person name="Bobe J."/>
            <person name="Postlethwait J.H."/>
            <person name="Berthelot C."/>
            <person name="Roest Crollius H."/>
            <person name="Guiguen Y."/>
        </authorList>
    </citation>
    <scope>NUCLEOTIDE SEQUENCE</scope>
    <source>
        <strain evidence="1">NC1722</strain>
    </source>
</reference>
<organism evidence="1 2">
    <name type="scientific">Aldrovandia affinis</name>
    <dbReference type="NCBI Taxonomy" id="143900"/>
    <lineage>
        <taxon>Eukaryota</taxon>
        <taxon>Metazoa</taxon>
        <taxon>Chordata</taxon>
        <taxon>Craniata</taxon>
        <taxon>Vertebrata</taxon>
        <taxon>Euteleostomi</taxon>
        <taxon>Actinopterygii</taxon>
        <taxon>Neopterygii</taxon>
        <taxon>Teleostei</taxon>
        <taxon>Notacanthiformes</taxon>
        <taxon>Halosauridae</taxon>
        <taxon>Aldrovandia</taxon>
    </lineage>
</organism>
<accession>A0AAD7VYS1</accession>
<proteinExistence type="predicted"/>